<keyword evidence="1 3" id="KW-0560">Oxidoreductase</keyword>
<reference evidence="3 4" key="1">
    <citation type="submission" date="2023-08" db="EMBL/GenBank/DDBJ databases">
        <authorList>
            <person name="Girao M."/>
            <person name="Carvalho M.F."/>
        </authorList>
    </citation>
    <scope>NUCLEOTIDE SEQUENCE [LARGE SCALE GENOMIC DNA]</scope>
    <source>
        <strain evidence="3 4">CT-R113</strain>
    </source>
</reference>
<dbReference type="EC" id="1.-.-.-" evidence="3"/>
<evidence type="ECO:0000313" key="4">
    <source>
        <dbReference type="Proteomes" id="UP001356095"/>
    </source>
</evidence>
<dbReference type="RefSeq" id="WP_330090553.1">
    <property type="nucleotide sequence ID" value="NZ_JAUZMY010000004.1"/>
</dbReference>
<organism evidence="3 4">
    <name type="scientific">Nocardiopsis codii</name>
    <dbReference type="NCBI Taxonomy" id="3065942"/>
    <lineage>
        <taxon>Bacteria</taxon>
        <taxon>Bacillati</taxon>
        <taxon>Actinomycetota</taxon>
        <taxon>Actinomycetes</taxon>
        <taxon>Streptosporangiales</taxon>
        <taxon>Nocardiopsidaceae</taxon>
        <taxon>Nocardiopsis</taxon>
    </lineage>
</organism>
<dbReference type="InterPro" id="IPR036661">
    <property type="entry name" value="Luciferase-like_sf"/>
</dbReference>
<proteinExistence type="predicted"/>
<evidence type="ECO:0000259" key="2">
    <source>
        <dbReference type="Pfam" id="PF00296"/>
    </source>
</evidence>
<dbReference type="Proteomes" id="UP001356095">
    <property type="component" value="Unassembled WGS sequence"/>
</dbReference>
<protein>
    <submittedName>
        <fullName evidence="3">LLM class F420-dependent oxidoreductase</fullName>
        <ecNumber evidence="3">1.-.-.-</ecNumber>
    </submittedName>
</protein>
<feature type="domain" description="Luciferase-like" evidence="2">
    <location>
        <begin position="15"/>
        <end position="296"/>
    </location>
</feature>
<dbReference type="Gene3D" id="3.20.20.30">
    <property type="entry name" value="Luciferase-like domain"/>
    <property type="match status" value="1"/>
</dbReference>
<evidence type="ECO:0000313" key="3">
    <source>
        <dbReference type="EMBL" id="MEE2036756.1"/>
    </source>
</evidence>
<gene>
    <name evidence="3" type="ORF">Q8791_05905</name>
</gene>
<dbReference type="SUPFAM" id="SSF51679">
    <property type="entry name" value="Bacterial luciferase-like"/>
    <property type="match status" value="1"/>
</dbReference>
<dbReference type="NCBIfam" id="TIGR03841">
    <property type="entry name" value="F420_Rv3093c"/>
    <property type="match status" value="1"/>
</dbReference>
<keyword evidence="4" id="KW-1185">Reference proteome</keyword>
<dbReference type="CDD" id="cd01097">
    <property type="entry name" value="Tetrahydromethanopterin_reductase"/>
    <property type="match status" value="1"/>
</dbReference>
<dbReference type="InterPro" id="IPR050564">
    <property type="entry name" value="F420-G6PD/mer"/>
</dbReference>
<name>A0ABU7K3D4_9ACTN</name>
<dbReference type="PANTHER" id="PTHR43244">
    <property type="match status" value="1"/>
</dbReference>
<evidence type="ECO:0000256" key="1">
    <source>
        <dbReference type="ARBA" id="ARBA00023002"/>
    </source>
</evidence>
<sequence length="321" mass="34498">MTTRWGITIPLEGVPLPDQRSVIEQMPDLGYTDVWSAEANGTDAFTPLALASVWAPGLRLGTAIVPVYTRGPATLAMSAATMAAAAPGRFALGIGTSSNVIVERWNSIPFDEPYKKVRDTVRFLRTALTGQKVTADYDTFSVGGFTLGAVPEQAPPLLVAALRPGMLKLAGREGDGAVVNWLSAEDVRTVTPYVRASGEDKEVVARIFVIPDTDAETARGIGRWAVSAYLNVPVYRAFHEWLGREELTPMWRKWDEGDRKGALAAIPDSVVDDLIVHGPAEYCRERVRAYADNGVTTPVIAPIGQSSADPAAVVRALAPRG</sequence>
<dbReference type="EMBL" id="JAUZMY010000004">
    <property type="protein sequence ID" value="MEE2036756.1"/>
    <property type="molecule type" value="Genomic_DNA"/>
</dbReference>
<comment type="caution">
    <text evidence="3">The sequence shown here is derived from an EMBL/GenBank/DDBJ whole genome shotgun (WGS) entry which is preliminary data.</text>
</comment>
<dbReference type="GO" id="GO:0016491">
    <property type="term" value="F:oxidoreductase activity"/>
    <property type="evidence" value="ECO:0007669"/>
    <property type="project" value="UniProtKB-KW"/>
</dbReference>
<dbReference type="Pfam" id="PF00296">
    <property type="entry name" value="Bac_luciferase"/>
    <property type="match status" value="1"/>
</dbReference>
<dbReference type="InterPro" id="IPR011251">
    <property type="entry name" value="Luciferase-like_dom"/>
</dbReference>
<accession>A0ABU7K3D4</accession>
<dbReference type="PANTHER" id="PTHR43244:SF1">
    <property type="entry name" value="5,10-METHYLENETETRAHYDROMETHANOPTERIN REDUCTASE"/>
    <property type="match status" value="1"/>
</dbReference>
<dbReference type="InterPro" id="IPR022526">
    <property type="entry name" value="F420_Rv3093c"/>
</dbReference>